<protein>
    <submittedName>
        <fullName evidence="4">Diguanylate cyclase</fullName>
        <ecNumber evidence="4">2.7.7.65</ecNumber>
    </submittedName>
</protein>
<feature type="domain" description="GGDEF" evidence="3">
    <location>
        <begin position="300"/>
        <end position="433"/>
    </location>
</feature>
<evidence type="ECO:0000313" key="4">
    <source>
        <dbReference type="EMBL" id="MCE2595138.1"/>
    </source>
</evidence>
<comment type="caution">
    <text evidence="4">The sequence shown here is derived from an EMBL/GenBank/DDBJ whole genome shotgun (WGS) entry which is preliminary data.</text>
</comment>
<dbReference type="Proteomes" id="UP001201273">
    <property type="component" value="Unassembled WGS sequence"/>
</dbReference>
<evidence type="ECO:0000259" key="2">
    <source>
        <dbReference type="PROSITE" id="PS50885"/>
    </source>
</evidence>
<sequence>MNLVISRRLLILSLLSVSLIFAVIFSLFRLHSHQSVVNKELQHIMQLQLNLDVLRSHLWQYHEYQDQSGFAQARSTQLALSEKLAQTHIQSDSEPLELLNLQRMNATIGALLDINKETSGGGQLAEQSNAKSMLQARFNMTIQGMTEDLYRLHQKAINEAQRVTLQILYLNGVALLVIAIVLAVFAYATLRRFKVGFTMLHHGMNDLARGDLSSRLCPSQKDEFTQLAEYFNQMKGSLEKTTIKRDLLQYEVEQQTSQLRSQHMRLRFLAEHDDLTGLYNRRAFENQVKIALARDRRTDSMAGMLFIDLNKFKDINDTHGHDAGDFILTATAERLRGLIRESDLVGRLGGDEFVVWLDLISKKEEVENKAQGIMDALAQPIEYLGQPLVVGCSIGISIFPSDGKHFTELLKASDQAMYKAKPELHSAYCFYQGQSLSET</sequence>
<dbReference type="CDD" id="cd01949">
    <property type="entry name" value="GGDEF"/>
    <property type="match status" value="1"/>
</dbReference>
<keyword evidence="4" id="KW-0808">Transferase</keyword>
<dbReference type="NCBIfam" id="TIGR00254">
    <property type="entry name" value="GGDEF"/>
    <property type="match status" value="1"/>
</dbReference>
<dbReference type="SMART" id="SM00304">
    <property type="entry name" value="HAMP"/>
    <property type="match status" value="1"/>
</dbReference>
<dbReference type="SMART" id="SM00267">
    <property type="entry name" value="GGDEF"/>
    <property type="match status" value="1"/>
</dbReference>
<feature type="domain" description="HAMP" evidence="2">
    <location>
        <begin position="191"/>
        <end position="243"/>
    </location>
</feature>
<dbReference type="PANTHER" id="PTHR46663:SF2">
    <property type="entry name" value="GGDEF DOMAIN-CONTAINING PROTEIN"/>
    <property type="match status" value="1"/>
</dbReference>
<dbReference type="Pfam" id="PF00990">
    <property type="entry name" value="GGDEF"/>
    <property type="match status" value="1"/>
</dbReference>
<gene>
    <name evidence="4" type="ORF">K6Y31_09935</name>
</gene>
<keyword evidence="1" id="KW-1133">Transmembrane helix</keyword>
<proteinExistence type="predicted"/>
<reference evidence="4 5" key="1">
    <citation type="journal article" date="2022" name="Environ. Microbiol. Rep.">
        <title>Eco-phylogenetic analyses reveal divergent evolution of vitamin B12 metabolism in the marine bacterial family 'Psychromonadaceae'.</title>
        <authorList>
            <person name="Jin X."/>
            <person name="Yang Y."/>
            <person name="Cao H."/>
            <person name="Gao B."/>
            <person name="Zhao Z."/>
        </authorList>
    </citation>
    <scope>NUCLEOTIDE SEQUENCE [LARGE SCALE GENOMIC DNA]</scope>
    <source>
        <strain evidence="4 5">MKS20</strain>
    </source>
</reference>
<dbReference type="RefSeq" id="WP_233052632.1">
    <property type="nucleotide sequence ID" value="NZ_JAIMJA010000008.1"/>
</dbReference>
<dbReference type="SUPFAM" id="SSF158472">
    <property type="entry name" value="HAMP domain-like"/>
    <property type="match status" value="1"/>
</dbReference>
<name>A0ABS8W9E7_9GAMM</name>
<dbReference type="InterPro" id="IPR029787">
    <property type="entry name" value="Nucleotide_cyclase"/>
</dbReference>
<dbReference type="EC" id="2.7.7.65" evidence="4"/>
<dbReference type="InterPro" id="IPR003660">
    <property type="entry name" value="HAMP_dom"/>
</dbReference>
<dbReference type="InterPro" id="IPR052163">
    <property type="entry name" value="DGC-Regulatory_Protein"/>
</dbReference>
<dbReference type="Gene3D" id="3.30.70.270">
    <property type="match status" value="1"/>
</dbReference>
<dbReference type="Gene3D" id="6.10.340.10">
    <property type="match status" value="1"/>
</dbReference>
<evidence type="ECO:0000313" key="5">
    <source>
        <dbReference type="Proteomes" id="UP001201273"/>
    </source>
</evidence>
<dbReference type="CDD" id="cd06225">
    <property type="entry name" value="HAMP"/>
    <property type="match status" value="1"/>
</dbReference>
<dbReference type="Pfam" id="PF00672">
    <property type="entry name" value="HAMP"/>
    <property type="match status" value="1"/>
</dbReference>
<feature type="transmembrane region" description="Helical" evidence="1">
    <location>
        <begin position="167"/>
        <end position="190"/>
    </location>
</feature>
<dbReference type="GO" id="GO:0052621">
    <property type="term" value="F:diguanylate cyclase activity"/>
    <property type="evidence" value="ECO:0007669"/>
    <property type="project" value="UniProtKB-EC"/>
</dbReference>
<keyword evidence="1" id="KW-0472">Membrane</keyword>
<dbReference type="PROSITE" id="PS50887">
    <property type="entry name" value="GGDEF"/>
    <property type="match status" value="1"/>
</dbReference>
<organism evidence="4 5">
    <name type="scientific">Motilimonas cestriensis</name>
    <dbReference type="NCBI Taxonomy" id="2742685"/>
    <lineage>
        <taxon>Bacteria</taxon>
        <taxon>Pseudomonadati</taxon>
        <taxon>Pseudomonadota</taxon>
        <taxon>Gammaproteobacteria</taxon>
        <taxon>Alteromonadales</taxon>
        <taxon>Alteromonadales genera incertae sedis</taxon>
        <taxon>Motilimonas</taxon>
    </lineage>
</organism>
<dbReference type="PANTHER" id="PTHR46663">
    <property type="entry name" value="DIGUANYLATE CYCLASE DGCT-RELATED"/>
    <property type="match status" value="1"/>
</dbReference>
<keyword evidence="1" id="KW-0812">Transmembrane</keyword>
<dbReference type="PROSITE" id="PS50885">
    <property type="entry name" value="HAMP"/>
    <property type="match status" value="1"/>
</dbReference>
<evidence type="ECO:0000256" key="1">
    <source>
        <dbReference type="SAM" id="Phobius"/>
    </source>
</evidence>
<accession>A0ABS8W9E7</accession>
<dbReference type="SUPFAM" id="SSF55073">
    <property type="entry name" value="Nucleotide cyclase"/>
    <property type="match status" value="1"/>
</dbReference>
<keyword evidence="4" id="KW-0548">Nucleotidyltransferase</keyword>
<dbReference type="InterPro" id="IPR000160">
    <property type="entry name" value="GGDEF_dom"/>
</dbReference>
<dbReference type="InterPro" id="IPR043128">
    <property type="entry name" value="Rev_trsase/Diguanyl_cyclase"/>
</dbReference>
<evidence type="ECO:0000259" key="3">
    <source>
        <dbReference type="PROSITE" id="PS50887"/>
    </source>
</evidence>
<keyword evidence="5" id="KW-1185">Reference proteome</keyword>
<dbReference type="EMBL" id="JAIMJA010000008">
    <property type="protein sequence ID" value="MCE2595138.1"/>
    <property type="molecule type" value="Genomic_DNA"/>
</dbReference>